<protein>
    <submittedName>
        <fullName evidence="1">Uncharacterized protein</fullName>
    </submittedName>
</protein>
<dbReference type="EMBL" id="BK015859">
    <property type="protein sequence ID" value="DAD70029.1"/>
    <property type="molecule type" value="Genomic_DNA"/>
</dbReference>
<evidence type="ECO:0000313" key="1">
    <source>
        <dbReference type="EMBL" id="DAD70029.1"/>
    </source>
</evidence>
<sequence>MGNKEITGIKAVLIKHGQATISEVMKMTEDDIKINRIAFGVKTNKKDFMRLFYMNLNVYLRSC</sequence>
<proteinExistence type="predicted"/>
<name>A0A8S5LIU0_9CAUD</name>
<organism evidence="1">
    <name type="scientific">Myoviridae sp. ct6F13</name>
    <dbReference type="NCBI Taxonomy" id="2827602"/>
    <lineage>
        <taxon>Viruses</taxon>
        <taxon>Duplodnaviria</taxon>
        <taxon>Heunggongvirae</taxon>
        <taxon>Uroviricota</taxon>
        <taxon>Caudoviricetes</taxon>
    </lineage>
</organism>
<reference evidence="1" key="1">
    <citation type="journal article" date="2021" name="Proc. Natl. Acad. Sci. U.S.A.">
        <title>A Catalog of Tens of Thousands of Viruses from Human Metagenomes Reveals Hidden Associations with Chronic Diseases.</title>
        <authorList>
            <person name="Tisza M.J."/>
            <person name="Buck C.B."/>
        </authorList>
    </citation>
    <scope>NUCLEOTIDE SEQUENCE</scope>
    <source>
        <strain evidence="1">Ct6F13</strain>
    </source>
</reference>
<accession>A0A8S5LIU0</accession>